<evidence type="ECO:0000256" key="5">
    <source>
        <dbReference type="ARBA" id="ARBA00023136"/>
    </source>
</evidence>
<keyword evidence="3 8" id="KW-0375">Hydrogen ion transport</keyword>
<evidence type="ECO:0000256" key="2">
    <source>
        <dbReference type="ARBA" id="ARBA00022448"/>
    </source>
</evidence>
<dbReference type="Pfam" id="PF00213">
    <property type="entry name" value="OSCP"/>
    <property type="match status" value="1"/>
</dbReference>
<dbReference type="PANTHER" id="PTHR11910">
    <property type="entry name" value="ATP SYNTHASE DELTA CHAIN"/>
    <property type="match status" value="1"/>
</dbReference>
<evidence type="ECO:0000256" key="3">
    <source>
        <dbReference type="ARBA" id="ARBA00022781"/>
    </source>
</evidence>
<dbReference type="Gene3D" id="1.10.520.20">
    <property type="entry name" value="N-terminal domain of the delta subunit of the F1F0-ATP synthase"/>
    <property type="match status" value="1"/>
</dbReference>
<dbReference type="HAMAP" id="MF_01416">
    <property type="entry name" value="ATP_synth_delta_bact"/>
    <property type="match status" value="1"/>
</dbReference>
<comment type="function">
    <text evidence="8">F(1)F(0) ATP synthase produces ATP from ADP in the presence of a proton or sodium gradient. F-type ATPases consist of two structural domains, F(1) containing the extramembraneous catalytic core and F(0) containing the membrane proton channel, linked together by a central stalk and a peripheral stalk. During catalysis, ATP synthesis in the catalytic domain of F(1) is coupled via a rotary mechanism of the central stalk subunits to proton translocation.</text>
</comment>
<dbReference type="GO" id="GO:0045259">
    <property type="term" value="C:proton-transporting ATP synthase complex"/>
    <property type="evidence" value="ECO:0007669"/>
    <property type="project" value="UniProtKB-KW"/>
</dbReference>
<keyword evidence="6 8" id="KW-0139">CF(1)</keyword>
<name>A0A803GC49_9GAMM</name>
<dbReference type="InterPro" id="IPR000711">
    <property type="entry name" value="ATPase_OSCP/dsu"/>
</dbReference>
<evidence type="ECO:0000256" key="4">
    <source>
        <dbReference type="ARBA" id="ARBA00023065"/>
    </source>
</evidence>
<dbReference type="AlphaFoldDB" id="A0A803GC49"/>
<keyword evidence="8" id="KW-1003">Cell membrane</keyword>
<dbReference type="PROSITE" id="PS00389">
    <property type="entry name" value="ATPASE_DELTA"/>
    <property type="match status" value="1"/>
</dbReference>
<comment type="similarity">
    <text evidence="8">Belongs to the ATPase delta chain family.</text>
</comment>
<evidence type="ECO:0000256" key="6">
    <source>
        <dbReference type="ARBA" id="ARBA00023196"/>
    </source>
</evidence>
<dbReference type="NCBIfam" id="NF004402">
    <property type="entry name" value="PRK05758.2-2"/>
    <property type="match status" value="1"/>
</dbReference>
<evidence type="ECO:0000256" key="7">
    <source>
        <dbReference type="ARBA" id="ARBA00023310"/>
    </source>
</evidence>
<gene>
    <name evidence="8 9" type="primary">atpH</name>
    <name evidence="9" type="ORF">ERCIPICE3303_027</name>
</gene>
<keyword evidence="7 8" id="KW-0066">ATP synthesis</keyword>
<reference evidence="9 10" key="1">
    <citation type="submission" date="2019-02" db="EMBL/GenBank/DDBJ databases">
        <authorList>
            <person name="Manzano-Marin A."/>
            <person name="Manzano-Marin A."/>
        </authorList>
    </citation>
    <scope>NUCLEOTIDE SEQUENCE [LARGE SCALE GENOMIC DNA]</scope>
    <source>
        <strain evidence="9 10">ErCipiceae</strain>
    </source>
</reference>
<evidence type="ECO:0000256" key="8">
    <source>
        <dbReference type="HAMAP-Rule" id="MF_01416"/>
    </source>
</evidence>
<evidence type="ECO:0000256" key="1">
    <source>
        <dbReference type="ARBA" id="ARBA00004370"/>
    </source>
</evidence>
<dbReference type="EMBL" id="LR217737">
    <property type="protein sequence ID" value="VFP87135.1"/>
    <property type="molecule type" value="Genomic_DNA"/>
</dbReference>
<dbReference type="SUPFAM" id="SSF47928">
    <property type="entry name" value="N-terminal domain of the delta subunit of the F1F0-ATP synthase"/>
    <property type="match status" value="1"/>
</dbReference>
<comment type="subcellular location">
    <subcellularLocation>
        <location evidence="8">Cell membrane</location>
        <topology evidence="8">Peripheral membrane protein</topology>
    </subcellularLocation>
    <subcellularLocation>
        <location evidence="1">Membrane</location>
    </subcellularLocation>
</comment>
<dbReference type="InterPro" id="IPR026015">
    <property type="entry name" value="ATP_synth_OSCP/delta_N_sf"/>
</dbReference>
<comment type="function">
    <text evidence="8">This protein is part of the stalk that links CF(0) to CF(1). It either transmits conformational changes from CF(0) to CF(1) or is implicated in proton conduction.</text>
</comment>
<keyword evidence="2 8" id="KW-0813">Transport</keyword>
<sequence>MKTPMINSMTLARPYAQAAFDYAVMKNRLDQWQNTLTFTTLVVSCPSIKDLISGPLAPTDLSELFIKICGDQLDKPGQNFIRILSENKRLLIIPTVLEQFIQLRTKYESIIEVEVLSSSKLSNIQISNIRVLMEKYLSSKIKLNYTIDKSLIAGLIIRIGDIVIDGSIRNRIEQLTKILQS</sequence>
<dbReference type="GO" id="GO:0005886">
    <property type="term" value="C:plasma membrane"/>
    <property type="evidence" value="ECO:0007669"/>
    <property type="project" value="UniProtKB-SubCell"/>
</dbReference>
<dbReference type="GO" id="GO:0046933">
    <property type="term" value="F:proton-transporting ATP synthase activity, rotational mechanism"/>
    <property type="evidence" value="ECO:0007669"/>
    <property type="project" value="UniProtKB-UniRule"/>
</dbReference>
<proteinExistence type="inferred from homology"/>
<accession>A0A803GC49</accession>
<dbReference type="Proteomes" id="UP000294289">
    <property type="component" value="Chromosome"/>
</dbReference>
<protein>
    <recommendedName>
        <fullName evidence="8">ATP synthase subunit delta</fullName>
    </recommendedName>
    <alternativeName>
        <fullName evidence="8">ATP synthase F(1) sector subunit delta</fullName>
    </alternativeName>
    <alternativeName>
        <fullName evidence="8">F-type ATPase subunit delta</fullName>
        <shortName evidence="8">F-ATPase subunit delta</shortName>
    </alternativeName>
</protein>
<dbReference type="NCBIfam" id="NF004404">
    <property type="entry name" value="PRK05758.2-5"/>
    <property type="match status" value="1"/>
</dbReference>
<dbReference type="NCBIfam" id="TIGR01145">
    <property type="entry name" value="ATP_synt_delta"/>
    <property type="match status" value="1"/>
</dbReference>
<dbReference type="PRINTS" id="PR00125">
    <property type="entry name" value="ATPASEDELTA"/>
</dbReference>
<organism evidence="9 10">
    <name type="scientific">Candidatus Erwinia haradaeae</name>
    <dbReference type="NCBI Taxonomy" id="1922217"/>
    <lineage>
        <taxon>Bacteria</taxon>
        <taxon>Pseudomonadati</taxon>
        <taxon>Pseudomonadota</taxon>
        <taxon>Gammaproteobacteria</taxon>
        <taxon>Enterobacterales</taxon>
        <taxon>Erwiniaceae</taxon>
        <taxon>Erwinia</taxon>
    </lineage>
</organism>
<keyword evidence="5 8" id="KW-0472">Membrane</keyword>
<keyword evidence="4 8" id="KW-0406">Ion transport</keyword>
<evidence type="ECO:0000313" key="10">
    <source>
        <dbReference type="Proteomes" id="UP000294289"/>
    </source>
</evidence>
<evidence type="ECO:0000313" key="9">
    <source>
        <dbReference type="EMBL" id="VFP87135.1"/>
    </source>
</evidence>
<dbReference type="InterPro" id="IPR020781">
    <property type="entry name" value="ATPase_OSCP/d_CS"/>
</dbReference>